<name>W2TB68_NECAM</name>
<feature type="domain" description="Phlebovirus glycoprotein G2 fusion" evidence="1">
    <location>
        <begin position="1"/>
        <end position="214"/>
    </location>
</feature>
<dbReference type="Pfam" id="PF07245">
    <property type="entry name" value="Phlebovirus_G2"/>
    <property type="match status" value="1"/>
</dbReference>
<dbReference type="OMA" id="NRIMCAC"/>
<protein>
    <recommendedName>
        <fullName evidence="1">Phlebovirus glycoprotein G2 fusion domain-containing protein</fullName>
    </recommendedName>
</protein>
<proteinExistence type="predicted"/>
<evidence type="ECO:0000313" key="2">
    <source>
        <dbReference type="EMBL" id="ETN78824.1"/>
    </source>
</evidence>
<dbReference type="OrthoDB" id="5869335at2759"/>
<evidence type="ECO:0000259" key="1">
    <source>
        <dbReference type="Pfam" id="PF07245"/>
    </source>
</evidence>
<organism evidence="2 3">
    <name type="scientific">Necator americanus</name>
    <name type="common">Human hookworm</name>
    <dbReference type="NCBI Taxonomy" id="51031"/>
    <lineage>
        <taxon>Eukaryota</taxon>
        <taxon>Metazoa</taxon>
        <taxon>Ecdysozoa</taxon>
        <taxon>Nematoda</taxon>
        <taxon>Chromadorea</taxon>
        <taxon>Rhabditida</taxon>
        <taxon>Rhabditina</taxon>
        <taxon>Rhabditomorpha</taxon>
        <taxon>Strongyloidea</taxon>
        <taxon>Ancylostomatidae</taxon>
        <taxon>Bunostominae</taxon>
        <taxon>Necator</taxon>
    </lineage>
</organism>
<dbReference type="InterPro" id="IPR009878">
    <property type="entry name" value="Phlebovirus_G2_fusion"/>
</dbReference>
<dbReference type="KEGG" id="nai:NECAME_18175"/>
<reference evidence="3" key="1">
    <citation type="journal article" date="2014" name="Nat. Genet.">
        <title>Genome of the human hookworm Necator americanus.</title>
        <authorList>
            <person name="Tang Y.T."/>
            <person name="Gao X."/>
            <person name="Rosa B.A."/>
            <person name="Abubucker S."/>
            <person name="Hallsworth-Pepin K."/>
            <person name="Martin J."/>
            <person name="Tyagi R."/>
            <person name="Heizer E."/>
            <person name="Zhang X."/>
            <person name="Bhonagiri-Palsikar V."/>
            <person name="Minx P."/>
            <person name="Warren W.C."/>
            <person name="Wang Q."/>
            <person name="Zhan B."/>
            <person name="Hotez P.J."/>
            <person name="Sternberg P.W."/>
            <person name="Dougall A."/>
            <person name="Gaze S.T."/>
            <person name="Mulvenna J."/>
            <person name="Sotillo J."/>
            <person name="Ranganathan S."/>
            <person name="Rabelo E.M."/>
            <person name="Wilson R.K."/>
            <person name="Felgner P.L."/>
            <person name="Bethony J."/>
            <person name="Hawdon J.M."/>
            <person name="Gasser R.B."/>
            <person name="Loukas A."/>
            <person name="Mitreva M."/>
        </authorList>
    </citation>
    <scope>NUCLEOTIDE SEQUENCE [LARGE SCALE GENOMIC DNA]</scope>
</reference>
<accession>W2TB68</accession>
<dbReference type="EMBL" id="KI659703">
    <property type="protein sequence ID" value="ETN78824.1"/>
    <property type="molecule type" value="Genomic_DNA"/>
</dbReference>
<dbReference type="AlphaFoldDB" id="W2TB68"/>
<evidence type="ECO:0000313" key="3">
    <source>
        <dbReference type="Proteomes" id="UP000053676"/>
    </source>
</evidence>
<sequence length="232" mass="25623">MGSCLGDTCFNLRANDSVPELREAEVYPGYSKCSETCGGIICGCLGLPLAGCLFYRVAHMPLDNVVYQIYRCPSWSPEVHLRVRPTSAGKETSQSVQLYPYVQQNVTGWNMGVFSLQYLFAAAANRRFAESQKTHMILDDGFKVAVECPSADAALRRFNSCRNRIMCACSTNSNAARCLCPQHTFRAMRNSTAVLPLSTVHYNISAADTVSIDSHEAEVTVVITSRKEIQMI</sequence>
<dbReference type="Proteomes" id="UP000053676">
    <property type="component" value="Unassembled WGS sequence"/>
</dbReference>
<keyword evidence="3" id="KW-1185">Reference proteome</keyword>
<gene>
    <name evidence="2" type="ORF">NECAME_18175</name>
</gene>